<feature type="region of interest" description="Disordered" evidence="1">
    <location>
        <begin position="1"/>
        <end position="22"/>
    </location>
</feature>
<evidence type="ECO:0000256" key="1">
    <source>
        <dbReference type="SAM" id="MobiDB-lite"/>
    </source>
</evidence>
<reference evidence="2 3" key="1">
    <citation type="submission" date="2015-07" db="EMBL/GenBank/DDBJ databases">
        <title>The genome of Dufourea novaeangliae.</title>
        <authorList>
            <person name="Pan H."/>
            <person name="Kapheim K."/>
        </authorList>
    </citation>
    <scope>NUCLEOTIDE SEQUENCE [LARGE SCALE GENOMIC DNA]</scope>
    <source>
        <strain evidence="2">0120121106</strain>
        <tissue evidence="2">Whole body</tissue>
    </source>
</reference>
<dbReference type="AlphaFoldDB" id="A0A154PM68"/>
<evidence type="ECO:0000313" key="3">
    <source>
        <dbReference type="Proteomes" id="UP000076502"/>
    </source>
</evidence>
<feature type="compositionally biased region" description="Polar residues" evidence="1">
    <location>
        <begin position="1"/>
        <end position="15"/>
    </location>
</feature>
<gene>
    <name evidence="2" type="ORF">WN55_04465</name>
</gene>
<keyword evidence="3" id="KW-1185">Reference proteome</keyword>
<dbReference type="Proteomes" id="UP000076502">
    <property type="component" value="Unassembled WGS sequence"/>
</dbReference>
<name>A0A154PM68_DUFNO</name>
<accession>A0A154PM68</accession>
<dbReference type="EMBL" id="KQ434977">
    <property type="protein sequence ID" value="KZC12946.1"/>
    <property type="molecule type" value="Genomic_DNA"/>
</dbReference>
<organism evidence="2 3">
    <name type="scientific">Dufourea novaeangliae</name>
    <name type="common">Sweat bee</name>
    <dbReference type="NCBI Taxonomy" id="178035"/>
    <lineage>
        <taxon>Eukaryota</taxon>
        <taxon>Metazoa</taxon>
        <taxon>Ecdysozoa</taxon>
        <taxon>Arthropoda</taxon>
        <taxon>Hexapoda</taxon>
        <taxon>Insecta</taxon>
        <taxon>Pterygota</taxon>
        <taxon>Neoptera</taxon>
        <taxon>Endopterygota</taxon>
        <taxon>Hymenoptera</taxon>
        <taxon>Apocrita</taxon>
        <taxon>Aculeata</taxon>
        <taxon>Apoidea</taxon>
        <taxon>Anthophila</taxon>
        <taxon>Halictidae</taxon>
        <taxon>Rophitinae</taxon>
        <taxon>Dufourea</taxon>
    </lineage>
</organism>
<proteinExistence type="predicted"/>
<evidence type="ECO:0000313" key="2">
    <source>
        <dbReference type="EMBL" id="KZC12946.1"/>
    </source>
</evidence>
<sequence>MCSFRGQTVANVTGKENTETRNTKFVKTRGSCRNGKCCTLQRVASNTAQVRSTATPSFRAPAARSLRASVPPYLRTFVPSYHRTPPFLCTSLST</sequence>
<protein>
    <submittedName>
        <fullName evidence="2">Uncharacterized protein</fullName>
    </submittedName>
</protein>